<dbReference type="AlphaFoldDB" id="A0A367FMP0"/>
<keyword evidence="4" id="KW-0012">Acyltransferase</keyword>
<keyword evidence="2" id="KW-0472">Membrane</keyword>
<dbReference type="GO" id="GO:0016020">
    <property type="term" value="C:membrane"/>
    <property type="evidence" value="ECO:0007669"/>
    <property type="project" value="TreeGrafter"/>
</dbReference>
<dbReference type="OrthoDB" id="9807745at2"/>
<accession>A0A367FMP0</accession>
<dbReference type="PANTHER" id="PTHR23028">
    <property type="entry name" value="ACETYLTRANSFERASE"/>
    <property type="match status" value="1"/>
</dbReference>
<evidence type="ECO:0000259" key="3">
    <source>
        <dbReference type="Pfam" id="PF01757"/>
    </source>
</evidence>
<evidence type="ECO:0000313" key="5">
    <source>
        <dbReference type="Proteomes" id="UP000253094"/>
    </source>
</evidence>
<feature type="transmembrane region" description="Helical" evidence="2">
    <location>
        <begin position="52"/>
        <end position="69"/>
    </location>
</feature>
<feature type="domain" description="Acyltransferase 3" evidence="3">
    <location>
        <begin position="16"/>
        <end position="371"/>
    </location>
</feature>
<dbReference type="GO" id="GO:0000271">
    <property type="term" value="P:polysaccharide biosynthetic process"/>
    <property type="evidence" value="ECO:0007669"/>
    <property type="project" value="TreeGrafter"/>
</dbReference>
<feature type="transmembrane region" description="Helical" evidence="2">
    <location>
        <begin position="89"/>
        <end position="108"/>
    </location>
</feature>
<dbReference type="InterPro" id="IPR050879">
    <property type="entry name" value="Acyltransferase_3"/>
</dbReference>
<evidence type="ECO:0000313" key="4">
    <source>
        <dbReference type="EMBL" id="RCG30930.1"/>
    </source>
</evidence>
<proteinExistence type="predicted"/>
<dbReference type="GO" id="GO:0016747">
    <property type="term" value="F:acyltransferase activity, transferring groups other than amino-acyl groups"/>
    <property type="evidence" value="ECO:0007669"/>
    <property type="project" value="InterPro"/>
</dbReference>
<organism evidence="4 5">
    <name type="scientific">Sphaerisporangium album</name>
    <dbReference type="NCBI Taxonomy" id="509200"/>
    <lineage>
        <taxon>Bacteria</taxon>
        <taxon>Bacillati</taxon>
        <taxon>Actinomycetota</taxon>
        <taxon>Actinomycetes</taxon>
        <taxon>Streptosporangiales</taxon>
        <taxon>Streptosporangiaceae</taxon>
        <taxon>Sphaerisporangium</taxon>
    </lineage>
</organism>
<feature type="transmembrane region" description="Helical" evidence="2">
    <location>
        <begin position="172"/>
        <end position="193"/>
    </location>
</feature>
<feature type="transmembrane region" description="Helical" evidence="2">
    <location>
        <begin position="20"/>
        <end position="40"/>
    </location>
</feature>
<comment type="caution">
    <text evidence="4">The sequence shown here is derived from an EMBL/GenBank/DDBJ whole genome shotgun (WGS) entry which is preliminary data.</text>
</comment>
<gene>
    <name evidence="4" type="ORF">DQ384_13325</name>
</gene>
<sequence>MLGNPTGGQRSGRRMAWLDALRGIAAMAVVLEHSFKFLLPEIRQPVKAVFEPGWYGVTVFFLVSGYIIPASLERRDSLRDFWISRFLRLYPLCGVCVVGVVLLMLAGWDGLHIWWSTRPMVMAVAHLTMLQNLLYVPNLVNVLWTLSYEMAFYLLVTAMFALGILRRSTASALTFAVAAVLGAGTLPVALLSAGGSWRMLTVVLGVAVLIAAGLVAVLAGSGVVRQAGAIVIAVTVLALLAVNQNFPGPGRGLLILATMFAGTVLYRAERGEISWRQAGWVALVPLAGVWLATGEFGLQAAIAAAWVTFVAGMALRHRNVPRGPAWLGLVSYSLYLLHPLLLESVERFWPKPLAVPLGLRLLALAAVVGLLFGLSALTWRFVEAPAQRLAKRLVSGGGSSGEMTRREPCPAVPGATGSPAA</sequence>
<keyword evidence="5" id="KW-1185">Reference proteome</keyword>
<feature type="transmembrane region" description="Helical" evidence="2">
    <location>
        <begin position="361"/>
        <end position="382"/>
    </location>
</feature>
<feature type="transmembrane region" description="Helical" evidence="2">
    <location>
        <begin position="323"/>
        <end position="341"/>
    </location>
</feature>
<feature type="transmembrane region" description="Helical" evidence="2">
    <location>
        <begin position="227"/>
        <end position="246"/>
    </location>
</feature>
<feature type="transmembrane region" description="Helical" evidence="2">
    <location>
        <begin position="199"/>
        <end position="220"/>
    </location>
</feature>
<evidence type="ECO:0000256" key="2">
    <source>
        <dbReference type="SAM" id="Phobius"/>
    </source>
</evidence>
<dbReference type="Proteomes" id="UP000253094">
    <property type="component" value="Unassembled WGS sequence"/>
</dbReference>
<feature type="transmembrane region" description="Helical" evidence="2">
    <location>
        <begin position="298"/>
        <end position="316"/>
    </location>
</feature>
<evidence type="ECO:0000256" key="1">
    <source>
        <dbReference type="SAM" id="MobiDB-lite"/>
    </source>
</evidence>
<keyword evidence="4" id="KW-0808">Transferase</keyword>
<keyword evidence="2" id="KW-1133">Transmembrane helix</keyword>
<dbReference type="PANTHER" id="PTHR23028:SF131">
    <property type="entry name" value="BLR2367 PROTEIN"/>
    <property type="match status" value="1"/>
</dbReference>
<dbReference type="Pfam" id="PF01757">
    <property type="entry name" value="Acyl_transf_3"/>
    <property type="match status" value="1"/>
</dbReference>
<dbReference type="EMBL" id="QOIL01000006">
    <property type="protein sequence ID" value="RCG30930.1"/>
    <property type="molecule type" value="Genomic_DNA"/>
</dbReference>
<protein>
    <submittedName>
        <fullName evidence="4">Acyltransferase</fullName>
    </submittedName>
</protein>
<keyword evidence="2" id="KW-0812">Transmembrane</keyword>
<feature type="transmembrane region" description="Helical" evidence="2">
    <location>
        <begin position="146"/>
        <end position="165"/>
    </location>
</feature>
<feature type="region of interest" description="Disordered" evidence="1">
    <location>
        <begin position="395"/>
        <end position="421"/>
    </location>
</feature>
<name>A0A367FMP0_9ACTN</name>
<reference evidence="4 5" key="1">
    <citation type="submission" date="2018-06" db="EMBL/GenBank/DDBJ databases">
        <title>Sphaerisporangium craniellae sp. nov., isolated from a marine sponge in the South China Sea.</title>
        <authorList>
            <person name="Li L."/>
        </authorList>
    </citation>
    <scope>NUCLEOTIDE SEQUENCE [LARGE SCALE GENOMIC DNA]</scope>
    <source>
        <strain evidence="4 5">CCTCC AA 208026</strain>
    </source>
</reference>
<dbReference type="InterPro" id="IPR002656">
    <property type="entry name" value="Acyl_transf_3_dom"/>
</dbReference>